<dbReference type="RefSeq" id="WP_331301416.1">
    <property type="nucleotide sequence ID" value="NZ_MLCA01000001.1"/>
</dbReference>
<dbReference type="InterPro" id="IPR006119">
    <property type="entry name" value="Resolv_N"/>
</dbReference>
<sequence length="574" mass="63671">MPKCYSYIRFSRPEQLRGDSLRRQSEAADKWAAEHGMVIDESIQDLGVSAFRGLNRIKGALGKFLDLVRKGQVEQGSYLIFESLDRFGRDEILDVVSEFTKVLTAGITIVTLVDRRIYSRETINKEPGSLFGAIMVMMRANDESKTKAKRVGDAWEKKRKDASGAVLTSRVPGWLQVVEKDGKRRIQFRKDGLKVVRQIFSDTIAGYGKLKVAQRLEQADFKPFEDGKAWHASYVQKVLRNRAVLGEMQPYKRDDEGRRVPAGPPIKDYYPAAVTEADFVLASAAASSRDKSGGPREAAGEANLLRNLARCTCGGRMKRENKGGQSSAWLVCAEASRGDCTNTRRWRLDLAEEKLLGCSARIDFRKLLAAGGEPVEATPTVADYEAKVAEVGKRLAAIMAAVERGVTAYADRAVELQKESDEAEAELARVRRLGALGATQPSPEQRRRTLAELKAKLEGATDAERADLRVRLAQEVRAAFKQVTFGLDRITATYKGVVPYAGLKPRDITVLVHTENPDEIIEFQMAALEMDEVNRRSGSVAEFARRQRARWGGLENPEPKVDLLDDVPGPMPAV</sequence>
<dbReference type="InterPro" id="IPR011109">
    <property type="entry name" value="DNA_bind_recombinase_dom"/>
</dbReference>
<gene>
    <name evidence="6" type="ORF">MOTC310_08010</name>
</gene>
<evidence type="ECO:0008006" key="8">
    <source>
        <dbReference type="Google" id="ProtNLM"/>
    </source>
</evidence>
<name>A0ABU7TM35_9HYPH</name>
<dbReference type="Gene3D" id="3.40.50.1390">
    <property type="entry name" value="Resolvase, N-terminal catalytic domain"/>
    <property type="match status" value="1"/>
</dbReference>
<dbReference type="EMBL" id="MLCA01000001">
    <property type="protein sequence ID" value="MEE7490427.1"/>
    <property type="molecule type" value="Genomic_DNA"/>
</dbReference>
<keyword evidence="1" id="KW-0238">DNA-binding</keyword>
<feature type="coiled-coil region" evidence="3">
    <location>
        <begin position="406"/>
        <end position="433"/>
    </location>
</feature>
<evidence type="ECO:0000259" key="5">
    <source>
        <dbReference type="PROSITE" id="PS51737"/>
    </source>
</evidence>
<dbReference type="InterPro" id="IPR050639">
    <property type="entry name" value="SSR_resolvase"/>
</dbReference>
<comment type="caution">
    <text evidence="6">The sequence shown here is derived from an EMBL/GenBank/DDBJ whole genome shotgun (WGS) entry which is preliminary data.</text>
</comment>
<accession>A0ABU7TM35</accession>
<keyword evidence="2" id="KW-0233">DNA recombination</keyword>
<evidence type="ECO:0000256" key="1">
    <source>
        <dbReference type="ARBA" id="ARBA00023125"/>
    </source>
</evidence>
<feature type="domain" description="Resolvase/invertase-type recombinase catalytic" evidence="4">
    <location>
        <begin position="3"/>
        <end position="162"/>
    </location>
</feature>
<evidence type="ECO:0000256" key="2">
    <source>
        <dbReference type="ARBA" id="ARBA00023172"/>
    </source>
</evidence>
<dbReference type="Proteomes" id="UP001355206">
    <property type="component" value="Unassembled WGS sequence"/>
</dbReference>
<organism evidence="6 7">
    <name type="scientific">Methylobacterium oryzae</name>
    <dbReference type="NCBI Taxonomy" id="334852"/>
    <lineage>
        <taxon>Bacteria</taxon>
        <taxon>Pseudomonadati</taxon>
        <taxon>Pseudomonadota</taxon>
        <taxon>Alphaproteobacteria</taxon>
        <taxon>Hyphomicrobiales</taxon>
        <taxon>Methylobacteriaceae</taxon>
        <taxon>Methylobacterium</taxon>
    </lineage>
</organism>
<dbReference type="Gene3D" id="3.90.1750.20">
    <property type="entry name" value="Putative Large Serine Recombinase, Chain B, Domain 2"/>
    <property type="match status" value="1"/>
</dbReference>
<dbReference type="PROSITE" id="PS51737">
    <property type="entry name" value="RECOMBINASE_DNA_BIND"/>
    <property type="match status" value="1"/>
</dbReference>
<dbReference type="CDD" id="cd00338">
    <property type="entry name" value="Ser_Recombinase"/>
    <property type="match status" value="1"/>
</dbReference>
<evidence type="ECO:0000313" key="6">
    <source>
        <dbReference type="EMBL" id="MEE7490427.1"/>
    </source>
</evidence>
<dbReference type="SUPFAM" id="SSF53041">
    <property type="entry name" value="Resolvase-like"/>
    <property type="match status" value="1"/>
</dbReference>
<evidence type="ECO:0000256" key="3">
    <source>
        <dbReference type="SAM" id="Coils"/>
    </source>
</evidence>
<evidence type="ECO:0000259" key="4">
    <source>
        <dbReference type="PROSITE" id="PS51736"/>
    </source>
</evidence>
<proteinExistence type="predicted"/>
<evidence type="ECO:0000313" key="7">
    <source>
        <dbReference type="Proteomes" id="UP001355206"/>
    </source>
</evidence>
<dbReference type="PROSITE" id="PS51736">
    <property type="entry name" value="RECOMBINASES_3"/>
    <property type="match status" value="1"/>
</dbReference>
<dbReference type="Pfam" id="PF07508">
    <property type="entry name" value="Recombinase"/>
    <property type="match status" value="1"/>
</dbReference>
<dbReference type="Pfam" id="PF00239">
    <property type="entry name" value="Resolvase"/>
    <property type="match status" value="1"/>
</dbReference>
<feature type="domain" description="Recombinase" evidence="5">
    <location>
        <begin position="172"/>
        <end position="292"/>
    </location>
</feature>
<keyword evidence="7" id="KW-1185">Reference proteome</keyword>
<dbReference type="InterPro" id="IPR038109">
    <property type="entry name" value="DNA_bind_recomb_sf"/>
</dbReference>
<reference evidence="6 7" key="1">
    <citation type="journal article" date="2012" name="Genet. Mol. Biol.">
        <title>Analysis of 16S rRNA and mxaF genes revealing insights into Methylobacterium niche-specific plant association.</title>
        <authorList>
            <person name="Dourado M.N."/>
            <person name="Andreote F.D."/>
            <person name="Dini-Andreote F."/>
            <person name="Conti R."/>
            <person name="Araujo J.M."/>
            <person name="Araujo W.L."/>
        </authorList>
    </citation>
    <scope>NUCLEOTIDE SEQUENCE [LARGE SCALE GENOMIC DNA]</scope>
    <source>
        <strain evidence="6 7">TC3-10</strain>
    </source>
</reference>
<keyword evidence="3" id="KW-0175">Coiled coil</keyword>
<protein>
    <recommendedName>
        <fullName evidence="8">Recombinase family protein</fullName>
    </recommendedName>
</protein>
<dbReference type="PANTHER" id="PTHR30461:SF2">
    <property type="entry name" value="SERINE RECOMBINASE PINE-RELATED"/>
    <property type="match status" value="1"/>
</dbReference>
<dbReference type="InterPro" id="IPR036162">
    <property type="entry name" value="Resolvase-like_N_sf"/>
</dbReference>
<dbReference type="PANTHER" id="PTHR30461">
    <property type="entry name" value="DNA-INVERTASE FROM LAMBDOID PROPHAGE"/>
    <property type="match status" value="1"/>
</dbReference>
<dbReference type="SMART" id="SM00857">
    <property type="entry name" value="Resolvase"/>
    <property type="match status" value="1"/>
</dbReference>